<accession>A0ACB7JA01</accession>
<protein>
    <submittedName>
        <fullName evidence="1">Uncharacterized protein</fullName>
    </submittedName>
</protein>
<evidence type="ECO:0000313" key="2">
    <source>
        <dbReference type="Proteomes" id="UP000824881"/>
    </source>
</evidence>
<gene>
    <name evidence="1" type="ORF">CCMSSC00406_0003433</name>
</gene>
<reference evidence="1 2" key="1">
    <citation type="journal article" date="2021" name="Appl. Environ. Microbiol.">
        <title>Genetic linkage and physical mapping for an oyster mushroom Pleurotus cornucopiae and QTL analysis for the trait cap color.</title>
        <authorList>
            <person name="Zhang Y."/>
            <person name="Gao W."/>
            <person name="Sonnenberg A."/>
            <person name="Chen Q."/>
            <person name="Zhang J."/>
            <person name="Huang C."/>
        </authorList>
    </citation>
    <scope>NUCLEOTIDE SEQUENCE [LARGE SCALE GENOMIC DNA]</scope>
    <source>
        <strain evidence="1">CCMSSC00406</strain>
    </source>
</reference>
<organism evidence="1 2">
    <name type="scientific">Pleurotus cornucopiae</name>
    <name type="common">Cornucopia mushroom</name>
    <dbReference type="NCBI Taxonomy" id="5321"/>
    <lineage>
        <taxon>Eukaryota</taxon>
        <taxon>Fungi</taxon>
        <taxon>Dikarya</taxon>
        <taxon>Basidiomycota</taxon>
        <taxon>Agaricomycotina</taxon>
        <taxon>Agaricomycetes</taxon>
        <taxon>Agaricomycetidae</taxon>
        <taxon>Agaricales</taxon>
        <taxon>Pleurotineae</taxon>
        <taxon>Pleurotaceae</taxon>
        <taxon>Pleurotus</taxon>
    </lineage>
</organism>
<evidence type="ECO:0000313" key="1">
    <source>
        <dbReference type="EMBL" id="KAG9226894.1"/>
    </source>
</evidence>
<proteinExistence type="predicted"/>
<dbReference type="EMBL" id="WQMT02000002">
    <property type="protein sequence ID" value="KAG9226894.1"/>
    <property type="molecule type" value="Genomic_DNA"/>
</dbReference>
<comment type="caution">
    <text evidence="1">The sequence shown here is derived from an EMBL/GenBank/DDBJ whole genome shotgun (WGS) entry which is preliminary data.</text>
</comment>
<keyword evidence="2" id="KW-1185">Reference proteome</keyword>
<dbReference type="Proteomes" id="UP000824881">
    <property type="component" value="Unassembled WGS sequence"/>
</dbReference>
<name>A0ACB7JA01_PLECO</name>
<sequence length="308" mass="34019">MTEGRAPFRVGAETYQTWYKVVGDLGAGGRPIVCVHGGGGMTHHYMLPHKELNSRLGYVPVIFYDQLGNGESTHIPDAPKEFWKAELWVDELENLVKHLGISDDFDLLGHSWGGMLSGQFTATRAPAGLKNLIIADSPASVPLLQASTDTILRQNPEVAAIIQKHAEAGTFADPGYLAATQVLHKKHFCTIDPMPEDLMTSALSIMKDPTVFSAMVGPSTYNLVGNLVGWSIIDKLHNITCPVLLISSPHDAVQPFAIIPWFQNISKVKWVELYNSSHMPMFEEPERYFQVIVDFLTRESPNAPLVTK</sequence>